<dbReference type="NCBIfam" id="NF002994">
    <property type="entry name" value="PRK03757.1"/>
    <property type="match status" value="1"/>
</dbReference>
<dbReference type="InterPro" id="IPR007372">
    <property type="entry name" value="Lipid/polyisoprenoid-bd_YceI"/>
</dbReference>
<dbReference type="PANTHER" id="PTHR34406:SF1">
    <property type="entry name" value="PROTEIN YCEI"/>
    <property type="match status" value="1"/>
</dbReference>
<dbReference type="OrthoDB" id="9811006at2"/>
<dbReference type="PANTHER" id="PTHR34406">
    <property type="entry name" value="PROTEIN YCEI"/>
    <property type="match status" value="1"/>
</dbReference>
<dbReference type="Pfam" id="PF04264">
    <property type="entry name" value="YceI"/>
    <property type="match status" value="1"/>
</dbReference>
<evidence type="ECO:0000259" key="2">
    <source>
        <dbReference type="SMART" id="SM00867"/>
    </source>
</evidence>
<dbReference type="SUPFAM" id="SSF101874">
    <property type="entry name" value="YceI-like"/>
    <property type="match status" value="1"/>
</dbReference>
<feature type="chain" id="PRO_5004215822" evidence="1">
    <location>
        <begin position="23"/>
        <end position="191"/>
    </location>
</feature>
<dbReference type="AlphaFoldDB" id="Q2SL14"/>
<accession>Q2SL14</accession>
<name>Q2SL14_HAHCH</name>
<dbReference type="eggNOG" id="COG2353">
    <property type="taxonomic scope" value="Bacteria"/>
</dbReference>
<feature type="domain" description="Lipid/polyisoprenoid-binding YceI-like" evidence="2">
    <location>
        <begin position="24"/>
        <end position="189"/>
    </location>
</feature>
<reference evidence="3 4" key="1">
    <citation type="journal article" date="2005" name="Nucleic Acids Res.">
        <title>Genomic blueprint of Hahella chejuensis, a marine microbe producing an algicidal agent.</title>
        <authorList>
            <person name="Jeong H."/>
            <person name="Yim J.H."/>
            <person name="Lee C."/>
            <person name="Choi S.-H."/>
            <person name="Park Y.K."/>
            <person name="Yoon S.H."/>
            <person name="Hur C.-G."/>
            <person name="Kang H.-Y."/>
            <person name="Kim D."/>
            <person name="Lee H.H."/>
            <person name="Park K.H."/>
            <person name="Park S.-H."/>
            <person name="Park H.-S."/>
            <person name="Lee H.K."/>
            <person name="Oh T.K."/>
            <person name="Kim J.F."/>
        </authorList>
    </citation>
    <scope>NUCLEOTIDE SEQUENCE [LARGE SCALE GENOMIC DNA]</scope>
    <source>
        <strain evidence="3 4">KCTC 2396</strain>
    </source>
</reference>
<dbReference type="SMART" id="SM00867">
    <property type="entry name" value="YceI"/>
    <property type="match status" value="1"/>
</dbReference>
<dbReference type="Proteomes" id="UP000000238">
    <property type="component" value="Chromosome"/>
</dbReference>
<dbReference type="InterPro" id="IPR036761">
    <property type="entry name" value="TTHA0802/YceI-like_sf"/>
</dbReference>
<evidence type="ECO:0000313" key="4">
    <source>
        <dbReference type="Proteomes" id="UP000000238"/>
    </source>
</evidence>
<dbReference type="KEGG" id="hch:HCH_01821"/>
<evidence type="ECO:0000256" key="1">
    <source>
        <dbReference type="SAM" id="SignalP"/>
    </source>
</evidence>
<organism evidence="3 4">
    <name type="scientific">Hahella chejuensis (strain KCTC 2396)</name>
    <dbReference type="NCBI Taxonomy" id="349521"/>
    <lineage>
        <taxon>Bacteria</taxon>
        <taxon>Pseudomonadati</taxon>
        <taxon>Pseudomonadota</taxon>
        <taxon>Gammaproteobacteria</taxon>
        <taxon>Oceanospirillales</taxon>
        <taxon>Hahellaceae</taxon>
        <taxon>Hahella</taxon>
    </lineage>
</organism>
<feature type="signal peptide" evidence="1">
    <location>
        <begin position="1"/>
        <end position="22"/>
    </location>
</feature>
<dbReference type="RefSeq" id="WP_011395732.1">
    <property type="nucleotide sequence ID" value="NC_007645.1"/>
</dbReference>
<evidence type="ECO:0000313" key="3">
    <source>
        <dbReference type="EMBL" id="ABC28660.1"/>
    </source>
</evidence>
<gene>
    <name evidence="3" type="ordered locus">HCH_01821</name>
</gene>
<proteinExistence type="predicted"/>
<keyword evidence="4" id="KW-1185">Reference proteome</keyword>
<keyword evidence="1" id="KW-0732">Signal</keyword>
<dbReference type="HOGENOM" id="CLU_071003_1_2_6"/>
<dbReference type="EMBL" id="CP000155">
    <property type="protein sequence ID" value="ABC28660.1"/>
    <property type="molecule type" value="Genomic_DNA"/>
</dbReference>
<sequence>MKKSIVGAVLGVMLTGAASVHAADFVMDTKNAHSFIQFKMSHLGYSWVLGRFNKFDGEFSYDEANPSAAKVSVNIDPSSVDTNHAERDKHIRSEDFLHVDEFPSAKFVSKKVIPEGDGKAKIVGDLTLRGVTKEVVLDAKHIAGGNDPWGGYREGFEGTTTFKLKDFGIPKSLGPAAEEIQLYMTVEGIRK</sequence>
<dbReference type="STRING" id="349521.HCH_01821"/>
<dbReference type="Gene3D" id="2.40.128.110">
    <property type="entry name" value="Lipid/polyisoprenoid-binding, YceI-like"/>
    <property type="match status" value="1"/>
</dbReference>
<protein>
    <submittedName>
        <fullName evidence="3">Uncharacterized conserved protein</fullName>
    </submittedName>
</protein>